<gene>
    <name evidence="1" type="ORF">PL594_21150</name>
</gene>
<evidence type="ECO:0000313" key="1">
    <source>
        <dbReference type="EMBL" id="MDB0854001.1"/>
    </source>
</evidence>
<proteinExistence type="predicted"/>
<protein>
    <submittedName>
        <fullName evidence="1">Uncharacterized protein</fullName>
    </submittedName>
</protein>
<dbReference type="Proteomes" id="UP001210999">
    <property type="component" value="Unassembled WGS sequence"/>
</dbReference>
<name>A0AAP3P1G5_PHOVU</name>
<reference evidence="1" key="1">
    <citation type="submission" date="2023-01" db="EMBL/GenBank/DDBJ databases">
        <title>Human gut microbiome strain richness.</title>
        <authorList>
            <person name="Chen-Liaw A."/>
        </authorList>
    </citation>
    <scope>NUCLEOTIDE SEQUENCE</scope>
    <source>
        <strain evidence="1">H9_m1001271B151109d0_201107</strain>
    </source>
</reference>
<dbReference type="RefSeq" id="WP_171030722.1">
    <property type="nucleotide sequence ID" value="NZ_JADPDR010000049.1"/>
</dbReference>
<organism evidence="1 2">
    <name type="scientific">Phocaeicola vulgatus</name>
    <name type="common">Bacteroides vulgatus</name>
    <dbReference type="NCBI Taxonomy" id="821"/>
    <lineage>
        <taxon>Bacteria</taxon>
        <taxon>Pseudomonadati</taxon>
        <taxon>Bacteroidota</taxon>
        <taxon>Bacteroidia</taxon>
        <taxon>Bacteroidales</taxon>
        <taxon>Bacteroidaceae</taxon>
        <taxon>Phocaeicola</taxon>
    </lineage>
</organism>
<evidence type="ECO:0000313" key="2">
    <source>
        <dbReference type="Proteomes" id="UP001210999"/>
    </source>
</evidence>
<sequence>MNCSGDGYYSSDCHSRNCRTFFTKDNAALLEKCTGENRMFGREVNGILQFT</sequence>
<dbReference type="AlphaFoldDB" id="A0AAP3P1G5"/>
<dbReference type="EMBL" id="JAQKEI010000043">
    <property type="protein sequence ID" value="MDB0854001.1"/>
    <property type="molecule type" value="Genomic_DNA"/>
</dbReference>
<comment type="caution">
    <text evidence="1">The sequence shown here is derived from an EMBL/GenBank/DDBJ whole genome shotgun (WGS) entry which is preliminary data.</text>
</comment>
<accession>A0AAP3P1G5</accession>